<reference evidence="2" key="1">
    <citation type="submission" date="2017-01" db="EMBL/GenBank/DDBJ databases">
        <authorList>
            <person name="Varghese N."/>
            <person name="Submissions S."/>
        </authorList>
    </citation>
    <scope>NUCLEOTIDE SEQUENCE [LARGE SCALE GENOMIC DNA]</scope>
    <source>
        <strain evidence="2">DSM 29430</strain>
    </source>
</reference>
<dbReference type="Proteomes" id="UP000186684">
    <property type="component" value="Unassembled WGS sequence"/>
</dbReference>
<evidence type="ECO:0008006" key="3">
    <source>
        <dbReference type="Google" id="ProtNLM"/>
    </source>
</evidence>
<dbReference type="AlphaFoldDB" id="A0A1N7P8T3"/>
<organism evidence="1 2">
    <name type="scientific">Roseivivax lentus</name>
    <dbReference type="NCBI Taxonomy" id="633194"/>
    <lineage>
        <taxon>Bacteria</taxon>
        <taxon>Pseudomonadati</taxon>
        <taxon>Pseudomonadota</taxon>
        <taxon>Alphaproteobacteria</taxon>
        <taxon>Rhodobacterales</taxon>
        <taxon>Roseobacteraceae</taxon>
        <taxon>Roseivivax</taxon>
    </lineage>
</organism>
<dbReference type="STRING" id="633194.SAMN05421759_11390"/>
<accession>A0A1N7P8T3</accession>
<name>A0A1N7P8T3_9RHOB</name>
<evidence type="ECO:0000313" key="2">
    <source>
        <dbReference type="Proteomes" id="UP000186684"/>
    </source>
</evidence>
<dbReference type="OrthoDB" id="9811589at2"/>
<evidence type="ECO:0000313" key="1">
    <source>
        <dbReference type="EMBL" id="SIT06960.1"/>
    </source>
</evidence>
<dbReference type="SUPFAM" id="SSF53335">
    <property type="entry name" value="S-adenosyl-L-methionine-dependent methyltransferases"/>
    <property type="match status" value="1"/>
</dbReference>
<sequence>MIVKILVAIANYGDSNTSYVQTLIDTYRGFSRYQVDIVILSNVDKNFGTSIEVAVGLPTSNPWSLPFAHRQIFADRQDDYDVFIYSEDDTHILETHVENYLGAEAVLPPDHVAGFMRHEIDASGAWHYSTVHATYHWDPSSVLLAGGEVFANFTNEHSAAYILSRDKLKRCIASGGFLVQPHSGRYDMLCSAATDPYTRCGLKKVINVSRLSDFSLHHLPNKYIGRIGLPKVEMDLQIEKLLTIPKNDHLRTSLIDGTVKSDHSSRYDRSYFTPAFASVARAMPNRRCRVLSVGCDMGKTEAALVAQGHEVDAIPLDHVIAESAKSRDIMILDAALSDPISAFQPGRYDVLLMNLCLPYMSSPIDMLRSFSPALSRDGQLLVAFWNWSAESEKRKRREEKKKFGPLTVGEYAESGIHRTDPQIVRDWLKQAGYGAFSTYFDVPEKHRLLSNLCLKLMDSRIAVTGTVRATAVQ</sequence>
<dbReference type="EMBL" id="FTOQ01000013">
    <property type="protein sequence ID" value="SIT06960.1"/>
    <property type="molecule type" value="Genomic_DNA"/>
</dbReference>
<dbReference type="Gene3D" id="3.40.50.150">
    <property type="entry name" value="Vaccinia Virus protein VP39"/>
    <property type="match status" value="1"/>
</dbReference>
<proteinExistence type="predicted"/>
<protein>
    <recommendedName>
        <fullName evidence="3">Methyltransferase domain-containing protein</fullName>
    </recommendedName>
</protein>
<gene>
    <name evidence="1" type="ORF">SAMN05421759_11390</name>
</gene>
<dbReference type="InterPro" id="IPR029063">
    <property type="entry name" value="SAM-dependent_MTases_sf"/>
</dbReference>
<keyword evidence="2" id="KW-1185">Reference proteome</keyword>
<dbReference type="Pfam" id="PF13489">
    <property type="entry name" value="Methyltransf_23"/>
    <property type="match status" value="1"/>
</dbReference>